<dbReference type="CDD" id="cd00054">
    <property type="entry name" value="EGF_CA"/>
    <property type="match status" value="3"/>
</dbReference>
<feature type="disulfide bond" evidence="8">
    <location>
        <begin position="74"/>
        <end position="83"/>
    </location>
</feature>
<evidence type="ECO:0000256" key="7">
    <source>
        <dbReference type="ARBA" id="ARBA00023180"/>
    </source>
</evidence>
<evidence type="ECO:0000313" key="12">
    <source>
        <dbReference type="Proteomes" id="UP000299084"/>
    </source>
</evidence>
<dbReference type="AlphaFoldDB" id="A0A5N4CHV9"/>
<sequence length="518" mass="54317">MLQKTTVALAQTQPFEPDPCVSSPCPGNATCVSAPGERGFLGAACDTAVGACGAGPCQHGGVCRHGPAQPACICPPGFAGSFCELDRDECASSPCRNGAMCLDGANGYACFCVPGYQGRHCDLEVDECVSHPCGNGATCLNEIGRYTCLCPRPYSGKCDVSSLLVHVTGAALAFYVPQGLISRRKAHGAAGGPQRSRSRAAPPRFRLFPDAQTPPGSSGLRGTSLSGGSCRFPVGADSRRPGCGARSRRGSLGRGPRGGRRRWVTSAEVNTPRGMGAVMTSPMQTSLLQNLLETANNTPSRHLLCLVLALSTPRPPHCPESAAHLGQFCLATVFLPWLYPVDFPSTVRGLCSVTFIHSNLGSPLSWPPHSQLCDIERCDGALIPAPSPSKPAWSGVSGLILSPDSAVVTPQGVLNRRRSASAFGEPRVPVTLFTARPGASVDVLGTSWSNVPRHRESWKPCYSHRAAVPHSSEQQTLARRERAPRGSCPAPPAPALNCREAPGGPESPHRLGANARVS</sequence>
<keyword evidence="7" id="KW-0325">Glycoprotein</keyword>
<keyword evidence="6 8" id="KW-1015">Disulfide bond</keyword>
<dbReference type="InterPro" id="IPR000742">
    <property type="entry name" value="EGF"/>
</dbReference>
<feature type="region of interest" description="Disordered" evidence="9">
    <location>
        <begin position="185"/>
        <end position="261"/>
    </location>
</feature>
<feature type="domain" description="EGF-like" evidence="10">
    <location>
        <begin position="48"/>
        <end position="84"/>
    </location>
</feature>
<dbReference type="PROSITE" id="PS00010">
    <property type="entry name" value="ASX_HYDROXYL"/>
    <property type="match status" value="2"/>
</dbReference>
<feature type="region of interest" description="Disordered" evidence="9">
    <location>
        <begin position="465"/>
        <end position="518"/>
    </location>
</feature>
<feature type="compositionally biased region" description="Low complexity" evidence="9">
    <location>
        <begin position="199"/>
        <end position="229"/>
    </location>
</feature>
<dbReference type="GO" id="GO:0005112">
    <property type="term" value="F:Notch binding"/>
    <property type="evidence" value="ECO:0007669"/>
    <property type="project" value="TreeGrafter"/>
</dbReference>
<reference evidence="11 12" key="1">
    <citation type="journal article" date="2019" name="Mol. Ecol. Resour.">
        <title>Improving Illumina assemblies with Hi-C and long reads: an example with the North African dromedary.</title>
        <authorList>
            <person name="Elbers J.P."/>
            <person name="Rogers M.F."/>
            <person name="Perelman P.L."/>
            <person name="Proskuryakova A.A."/>
            <person name="Serdyukova N.A."/>
            <person name="Johnson W.E."/>
            <person name="Horin P."/>
            <person name="Corander J."/>
            <person name="Murphy D."/>
            <person name="Burger P.A."/>
        </authorList>
    </citation>
    <scope>NUCLEOTIDE SEQUENCE [LARGE SCALE GENOMIC DNA]</scope>
    <source>
        <strain evidence="11">Drom800</strain>
        <tissue evidence="11">Blood</tissue>
    </source>
</reference>
<dbReference type="GO" id="GO:0005576">
    <property type="term" value="C:extracellular region"/>
    <property type="evidence" value="ECO:0007669"/>
    <property type="project" value="UniProtKB-SubCell"/>
</dbReference>
<organism evidence="11 12">
    <name type="scientific">Camelus dromedarius</name>
    <name type="common">Dromedary</name>
    <name type="synonym">Arabian camel</name>
    <dbReference type="NCBI Taxonomy" id="9838"/>
    <lineage>
        <taxon>Eukaryota</taxon>
        <taxon>Metazoa</taxon>
        <taxon>Chordata</taxon>
        <taxon>Craniata</taxon>
        <taxon>Vertebrata</taxon>
        <taxon>Euteleostomi</taxon>
        <taxon>Mammalia</taxon>
        <taxon>Eutheria</taxon>
        <taxon>Laurasiatheria</taxon>
        <taxon>Artiodactyla</taxon>
        <taxon>Tylopoda</taxon>
        <taxon>Camelidae</taxon>
        <taxon>Camelus</taxon>
    </lineage>
</organism>
<dbReference type="InterPro" id="IPR018097">
    <property type="entry name" value="EGF_Ca-bd_CS"/>
</dbReference>
<dbReference type="Gene3D" id="2.10.25.10">
    <property type="entry name" value="Laminin"/>
    <property type="match status" value="3"/>
</dbReference>
<evidence type="ECO:0000256" key="9">
    <source>
        <dbReference type="SAM" id="MobiDB-lite"/>
    </source>
</evidence>
<evidence type="ECO:0000313" key="11">
    <source>
        <dbReference type="EMBL" id="KAB1258543.1"/>
    </source>
</evidence>
<evidence type="ECO:0000256" key="1">
    <source>
        <dbReference type="ARBA" id="ARBA00004613"/>
    </source>
</evidence>
<keyword evidence="4" id="KW-0732">Signal</keyword>
<dbReference type="FunFam" id="2.10.25.10:FF:000123">
    <property type="entry name" value="Crumbs homolog 1 (Drosophila)"/>
    <property type="match status" value="1"/>
</dbReference>
<comment type="caution">
    <text evidence="8">Lacks conserved residue(s) required for the propagation of feature annotation.</text>
</comment>
<dbReference type="SUPFAM" id="SSF57196">
    <property type="entry name" value="EGF/Laminin"/>
    <property type="match status" value="3"/>
</dbReference>
<feature type="compositionally biased region" description="Basic residues" evidence="9">
    <location>
        <begin position="246"/>
        <end position="261"/>
    </location>
</feature>
<feature type="domain" description="EGF-like" evidence="10">
    <location>
        <begin position="124"/>
        <end position="159"/>
    </location>
</feature>
<evidence type="ECO:0000256" key="2">
    <source>
        <dbReference type="ARBA" id="ARBA00022525"/>
    </source>
</evidence>
<feature type="domain" description="EGF-like" evidence="10">
    <location>
        <begin position="86"/>
        <end position="122"/>
    </location>
</feature>
<dbReference type="PROSITE" id="PS50026">
    <property type="entry name" value="EGF_3"/>
    <property type="match status" value="4"/>
</dbReference>
<dbReference type="GO" id="GO:0007219">
    <property type="term" value="P:Notch signaling pathway"/>
    <property type="evidence" value="ECO:0007669"/>
    <property type="project" value="TreeGrafter"/>
</dbReference>
<accession>A0A5N4CHV9</accession>
<dbReference type="SMART" id="SM00179">
    <property type="entry name" value="EGF_CA"/>
    <property type="match status" value="3"/>
</dbReference>
<evidence type="ECO:0000259" key="10">
    <source>
        <dbReference type="PROSITE" id="PS50026"/>
    </source>
</evidence>
<dbReference type="SMART" id="SM00181">
    <property type="entry name" value="EGF"/>
    <property type="match status" value="3"/>
</dbReference>
<dbReference type="InterPro" id="IPR001881">
    <property type="entry name" value="EGF-like_Ca-bd_dom"/>
</dbReference>
<evidence type="ECO:0000256" key="5">
    <source>
        <dbReference type="ARBA" id="ARBA00022737"/>
    </source>
</evidence>
<dbReference type="PANTHER" id="PTHR12916:SF4">
    <property type="entry name" value="UNINFLATABLE, ISOFORM C"/>
    <property type="match status" value="1"/>
</dbReference>
<feature type="disulfide bond" evidence="8">
    <location>
        <begin position="112"/>
        <end position="121"/>
    </location>
</feature>
<keyword evidence="2" id="KW-0964">Secreted</keyword>
<keyword evidence="5" id="KW-0677">Repeat</keyword>
<evidence type="ECO:0000256" key="4">
    <source>
        <dbReference type="ARBA" id="ARBA00022729"/>
    </source>
</evidence>
<dbReference type="Pfam" id="PF00008">
    <property type="entry name" value="EGF"/>
    <property type="match status" value="3"/>
</dbReference>
<dbReference type="PROSITE" id="PS01186">
    <property type="entry name" value="EGF_2"/>
    <property type="match status" value="2"/>
</dbReference>
<dbReference type="PRINTS" id="PR00010">
    <property type="entry name" value="EGFBLOOD"/>
</dbReference>
<dbReference type="FunFam" id="2.10.25.10:FF:000484">
    <property type="entry name" value="Crumbs 1, cell polarity complex component"/>
    <property type="match status" value="1"/>
</dbReference>
<evidence type="ECO:0000256" key="8">
    <source>
        <dbReference type="PROSITE-ProRule" id="PRU00076"/>
    </source>
</evidence>
<dbReference type="PROSITE" id="PS00022">
    <property type="entry name" value="EGF_1"/>
    <property type="match status" value="2"/>
</dbReference>
<dbReference type="PANTHER" id="PTHR12916">
    <property type="entry name" value="CYTOCHROME C OXIDASE POLYPEPTIDE VIC-2"/>
    <property type="match status" value="1"/>
</dbReference>
<dbReference type="EMBL" id="JWIN03000023">
    <property type="protein sequence ID" value="KAB1258543.1"/>
    <property type="molecule type" value="Genomic_DNA"/>
</dbReference>
<dbReference type="GO" id="GO:0007399">
    <property type="term" value="P:nervous system development"/>
    <property type="evidence" value="ECO:0007669"/>
    <property type="project" value="UniProtKB-ARBA"/>
</dbReference>
<dbReference type="PROSITE" id="PS01187">
    <property type="entry name" value="EGF_CA"/>
    <property type="match status" value="2"/>
</dbReference>
<comment type="caution">
    <text evidence="11">The sequence shown here is derived from an EMBL/GenBank/DDBJ whole genome shotgun (WGS) entry which is preliminary data.</text>
</comment>
<name>A0A5N4CHV9_CAMDR</name>
<keyword evidence="12" id="KW-1185">Reference proteome</keyword>
<dbReference type="FunFam" id="2.10.25.10:FF:000045">
    <property type="entry name" value="Slit guidance ligand 2"/>
    <property type="match status" value="1"/>
</dbReference>
<keyword evidence="3 8" id="KW-0245">EGF-like domain</keyword>
<dbReference type="Proteomes" id="UP000299084">
    <property type="component" value="Unassembled WGS sequence"/>
</dbReference>
<protein>
    <submittedName>
        <fullName evidence="11">Protein crumbs-like protein 1</fullName>
    </submittedName>
</protein>
<proteinExistence type="predicted"/>
<dbReference type="GO" id="GO:0005509">
    <property type="term" value="F:calcium ion binding"/>
    <property type="evidence" value="ECO:0007669"/>
    <property type="project" value="InterPro"/>
</dbReference>
<gene>
    <name evidence="11" type="ORF">Cadr_000023088</name>
</gene>
<evidence type="ECO:0000256" key="3">
    <source>
        <dbReference type="ARBA" id="ARBA00022536"/>
    </source>
</evidence>
<dbReference type="InterPro" id="IPR000152">
    <property type="entry name" value="EGF-type_Asp/Asn_hydroxyl_site"/>
</dbReference>
<evidence type="ECO:0000256" key="6">
    <source>
        <dbReference type="ARBA" id="ARBA00023157"/>
    </source>
</evidence>
<comment type="subcellular location">
    <subcellularLocation>
        <location evidence="1">Secreted</location>
    </subcellularLocation>
</comment>
<feature type="domain" description="EGF-like" evidence="10">
    <location>
        <begin position="16"/>
        <end position="46"/>
    </location>
</feature>